<dbReference type="Gene3D" id="3.40.50.720">
    <property type="entry name" value="NAD(P)-binding Rossmann-like Domain"/>
    <property type="match status" value="1"/>
</dbReference>
<dbReference type="PRINTS" id="PR00081">
    <property type="entry name" value="GDHRDH"/>
</dbReference>
<reference evidence="3 4" key="1">
    <citation type="journal article" date="2016" name="J. Zhejiang Univ. Sci. B">
        <title>Antibiotic resistance mechanisms of Myroides sp.</title>
        <authorList>
            <person name="Hu S."/>
            <person name="Yuan S."/>
            <person name="Qu H."/>
            <person name="Jiang T."/>
            <person name="Zhou Y."/>
            <person name="Wang M."/>
            <person name="Ming D."/>
        </authorList>
    </citation>
    <scope>NUCLEOTIDE SEQUENCE [LARGE SCALE GENOMIC DNA]</scope>
    <source>
        <strain evidence="3 4">PR63039</strain>
    </source>
</reference>
<evidence type="ECO:0000256" key="1">
    <source>
        <dbReference type="ARBA" id="ARBA00006484"/>
    </source>
</evidence>
<dbReference type="eggNOG" id="COG1028">
    <property type="taxonomic scope" value="Bacteria"/>
</dbReference>
<dbReference type="InterPro" id="IPR051122">
    <property type="entry name" value="SDR_DHRS6-like"/>
</dbReference>
<dbReference type="PANTHER" id="PTHR43477">
    <property type="entry name" value="DIHYDROANTICAPSIN 7-DEHYDROGENASE"/>
    <property type="match status" value="1"/>
</dbReference>
<gene>
    <name evidence="3" type="ORF">AS202_06910</name>
</gene>
<dbReference type="Proteomes" id="UP000069030">
    <property type="component" value="Chromosome"/>
</dbReference>
<dbReference type="CDD" id="cd05233">
    <property type="entry name" value="SDR_c"/>
    <property type="match status" value="1"/>
</dbReference>
<comment type="similarity">
    <text evidence="1">Belongs to the short-chain dehydrogenases/reductases (SDR) family.</text>
</comment>
<dbReference type="RefSeq" id="WP_006257624.1">
    <property type="nucleotide sequence ID" value="NZ_BCMQ01000001.1"/>
</dbReference>
<evidence type="ECO:0000313" key="3">
    <source>
        <dbReference type="EMBL" id="ALU25887.1"/>
    </source>
</evidence>
<protein>
    <submittedName>
        <fullName evidence="3">Short-chain dehydrogenase</fullName>
    </submittedName>
</protein>
<proteinExistence type="inferred from homology"/>
<name>A0A0S7EDB3_9FLAO</name>
<dbReference type="PROSITE" id="PS00061">
    <property type="entry name" value="ADH_SHORT"/>
    <property type="match status" value="1"/>
</dbReference>
<dbReference type="EMBL" id="CP013690">
    <property type="protein sequence ID" value="ALU25887.1"/>
    <property type="molecule type" value="Genomic_DNA"/>
</dbReference>
<dbReference type="PRINTS" id="PR00080">
    <property type="entry name" value="SDRFAMILY"/>
</dbReference>
<organism evidence="3 4">
    <name type="scientific">Myroides odoratimimus</name>
    <dbReference type="NCBI Taxonomy" id="76832"/>
    <lineage>
        <taxon>Bacteria</taxon>
        <taxon>Pseudomonadati</taxon>
        <taxon>Bacteroidota</taxon>
        <taxon>Flavobacteriia</taxon>
        <taxon>Flavobacteriales</taxon>
        <taxon>Flavobacteriaceae</taxon>
        <taxon>Myroides</taxon>
    </lineage>
</organism>
<dbReference type="GO" id="GO:0016491">
    <property type="term" value="F:oxidoreductase activity"/>
    <property type="evidence" value="ECO:0007669"/>
    <property type="project" value="UniProtKB-KW"/>
</dbReference>
<dbReference type="AlphaFoldDB" id="A0A0S7EDB3"/>
<dbReference type="FunFam" id="3.40.50.720:FF:000084">
    <property type="entry name" value="Short-chain dehydrogenase reductase"/>
    <property type="match status" value="1"/>
</dbReference>
<dbReference type="SUPFAM" id="SSF51735">
    <property type="entry name" value="NAD(P)-binding Rossmann-fold domains"/>
    <property type="match status" value="1"/>
</dbReference>
<dbReference type="Pfam" id="PF13561">
    <property type="entry name" value="adh_short_C2"/>
    <property type="match status" value="1"/>
</dbReference>
<dbReference type="KEGG" id="mod:AS202_06910"/>
<dbReference type="PANTHER" id="PTHR43477:SF1">
    <property type="entry name" value="DIHYDROANTICAPSIN 7-DEHYDROGENASE"/>
    <property type="match status" value="1"/>
</dbReference>
<evidence type="ECO:0000313" key="4">
    <source>
        <dbReference type="Proteomes" id="UP000069030"/>
    </source>
</evidence>
<dbReference type="InterPro" id="IPR002347">
    <property type="entry name" value="SDR_fam"/>
</dbReference>
<dbReference type="InterPro" id="IPR020904">
    <property type="entry name" value="Sc_DH/Rdtase_CS"/>
</dbReference>
<sequence length="251" mass="26956">MKLKGKIALITGGTSGIGKATALLFIQHGAQVIITGRNKHTIDSTVAELGHQAIGIVSDAGNMVDLMRLGEQLRHYTTRLDIVFVNAGFGKYAPLELIDETHYEEMFNTIVKGTLFTVQQVLPLMSSDSAIVLNTSIVTEVGMQNSSVYSAAKAAVQSFTKTFASELISRGIRVNAISPGPIQTNYFDRSNLSKEQVESFTTSFAPQVPIQRFGQASEVAEAVMFLASDAASYIVGTELSVDGGFPKIKTS</sequence>
<accession>A0A0S7EDB3</accession>
<keyword evidence="2" id="KW-0560">Oxidoreductase</keyword>
<evidence type="ECO:0000256" key="2">
    <source>
        <dbReference type="ARBA" id="ARBA00023002"/>
    </source>
</evidence>
<dbReference type="InterPro" id="IPR036291">
    <property type="entry name" value="NAD(P)-bd_dom_sf"/>
</dbReference>